<reference evidence="1 2" key="1">
    <citation type="submission" date="2023-03" db="EMBL/GenBank/DDBJ databases">
        <title>High-quality genome of Scylla paramamosain provides insights in environmental adaptation.</title>
        <authorList>
            <person name="Zhang L."/>
        </authorList>
    </citation>
    <scope>NUCLEOTIDE SEQUENCE [LARGE SCALE GENOMIC DNA]</scope>
    <source>
        <strain evidence="1">LZ_2023a</strain>
        <tissue evidence="1">Muscle</tissue>
    </source>
</reference>
<accession>A0AAW0UZT4</accession>
<comment type="caution">
    <text evidence="1">The sequence shown here is derived from an EMBL/GenBank/DDBJ whole genome shotgun (WGS) entry which is preliminary data.</text>
</comment>
<keyword evidence="2" id="KW-1185">Reference proteome</keyword>
<name>A0AAW0UZT4_SCYPA</name>
<evidence type="ECO:0000313" key="2">
    <source>
        <dbReference type="Proteomes" id="UP001487740"/>
    </source>
</evidence>
<dbReference type="Proteomes" id="UP001487740">
    <property type="component" value="Unassembled WGS sequence"/>
</dbReference>
<protein>
    <submittedName>
        <fullName evidence="1">Uncharacterized protein</fullName>
    </submittedName>
</protein>
<dbReference type="AlphaFoldDB" id="A0AAW0UZT4"/>
<evidence type="ECO:0000313" key="1">
    <source>
        <dbReference type="EMBL" id="KAK8405436.1"/>
    </source>
</evidence>
<sequence>MARRAKPEALVRPPDPKSIASAAILQGEGLANIGLIKEALGKIQLENDILKRENGINKRLIRFDDKDTSFIELIYAPTKKRRKKRRAIHN</sequence>
<gene>
    <name evidence="1" type="ORF">O3P69_001772</name>
</gene>
<organism evidence="1 2">
    <name type="scientific">Scylla paramamosain</name>
    <name type="common">Mud crab</name>
    <dbReference type="NCBI Taxonomy" id="85552"/>
    <lineage>
        <taxon>Eukaryota</taxon>
        <taxon>Metazoa</taxon>
        <taxon>Ecdysozoa</taxon>
        <taxon>Arthropoda</taxon>
        <taxon>Crustacea</taxon>
        <taxon>Multicrustacea</taxon>
        <taxon>Malacostraca</taxon>
        <taxon>Eumalacostraca</taxon>
        <taxon>Eucarida</taxon>
        <taxon>Decapoda</taxon>
        <taxon>Pleocyemata</taxon>
        <taxon>Brachyura</taxon>
        <taxon>Eubrachyura</taxon>
        <taxon>Portunoidea</taxon>
        <taxon>Portunidae</taxon>
        <taxon>Portuninae</taxon>
        <taxon>Scylla</taxon>
    </lineage>
</organism>
<dbReference type="EMBL" id="JARAKH010000003">
    <property type="protein sequence ID" value="KAK8405436.1"/>
    <property type="molecule type" value="Genomic_DNA"/>
</dbReference>
<proteinExistence type="predicted"/>